<organism evidence="2 3">
    <name type="scientific">Eiseniibacteriota bacterium</name>
    <dbReference type="NCBI Taxonomy" id="2212470"/>
    <lineage>
        <taxon>Bacteria</taxon>
        <taxon>Candidatus Eiseniibacteriota</taxon>
    </lineage>
</organism>
<gene>
    <name evidence="2" type="ORF">E6K73_07625</name>
</gene>
<evidence type="ECO:0000313" key="2">
    <source>
        <dbReference type="EMBL" id="TMQ50537.1"/>
    </source>
</evidence>
<proteinExistence type="predicted"/>
<protein>
    <submittedName>
        <fullName evidence="2">Uncharacterized protein</fullName>
    </submittedName>
</protein>
<dbReference type="EMBL" id="VBOT01000097">
    <property type="protein sequence ID" value="TMQ50537.1"/>
    <property type="molecule type" value="Genomic_DNA"/>
</dbReference>
<feature type="region of interest" description="Disordered" evidence="1">
    <location>
        <begin position="25"/>
        <end position="57"/>
    </location>
</feature>
<sequence>MLFDKQGKPVSGVLTAQIGLWDAGTEVNQEPGFGPDQAPRQAAPNTGASEHRPVGKVKDAFTYRQVSEVLKVTITPSHTAQN</sequence>
<comment type="caution">
    <text evidence="2">The sequence shown here is derived from an EMBL/GenBank/DDBJ whole genome shotgun (WGS) entry which is preliminary data.</text>
</comment>
<evidence type="ECO:0000256" key="1">
    <source>
        <dbReference type="SAM" id="MobiDB-lite"/>
    </source>
</evidence>
<reference evidence="2 3" key="1">
    <citation type="journal article" date="2019" name="Nat. Microbiol.">
        <title>Mediterranean grassland soil C-N compound turnover is dependent on rainfall and depth, and is mediated by genomically divergent microorganisms.</title>
        <authorList>
            <person name="Diamond S."/>
            <person name="Andeer P.F."/>
            <person name="Li Z."/>
            <person name="Crits-Christoph A."/>
            <person name="Burstein D."/>
            <person name="Anantharaman K."/>
            <person name="Lane K.R."/>
            <person name="Thomas B.C."/>
            <person name="Pan C."/>
            <person name="Northen T.R."/>
            <person name="Banfield J.F."/>
        </authorList>
    </citation>
    <scope>NUCLEOTIDE SEQUENCE [LARGE SCALE GENOMIC DNA]</scope>
    <source>
        <strain evidence="2">WS_3</strain>
    </source>
</reference>
<dbReference type="Proteomes" id="UP000320184">
    <property type="component" value="Unassembled WGS sequence"/>
</dbReference>
<name>A0A538SGN6_UNCEI</name>
<accession>A0A538SGN6</accession>
<evidence type="ECO:0000313" key="3">
    <source>
        <dbReference type="Proteomes" id="UP000320184"/>
    </source>
</evidence>
<dbReference type="AlphaFoldDB" id="A0A538SGN6"/>